<keyword evidence="3" id="KW-1185">Reference proteome</keyword>
<gene>
    <name evidence="2" type="ORF">NGRA_2039</name>
</gene>
<evidence type="ECO:0000313" key="3">
    <source>
        <dbReference type="Proteomes" id="UP000740883"/>
    </source>
</evidence>
<dbReference type="AlphaFoldDB" id="A0A9P6GXA9"/>
<name>A0A9P6GXA9_9MICR</name>
<protein>
    <submittedName>
        <fullName evidence="2">Uncharacterized protein</fullName>
    </submittedName>
</protein>
<organism evidence="2 3">
    <name type="scientific">Nosema granulosis</name>
    <dbReference type="NCBI Taxonomy" id="83296"/>
    <lineage>
        <taxon>Eukaryota</taxon>
        <taxon>Fungi</taxon>
        <taxon>Fungi incertae sedis</taxon>
        <taxon>Microsporidia</taxon>
        <taxon>Nosematidae</taxon>
        <taxon>Nosema</taxon>
    </lineage>
</organism>
<feature type="transmembrane region" description="Helical" evidence="1">
    <location>
        <begin position="46"/>
        <end position="64"/>
    </location>
</feature>
<keyword evidence="1" id="KW-0812">Transmembrane</keyword>
<sequence>MTNLRAFFIFYLFIFYGELIILMALTRKVGKERGPEPISINDARTSALYFFFISCLEFYTVAKYCYMLEIEALIQLLPLKISHYLFLATGIAHFNIKILCCFYIGLDVVFVVVFLWVRDASFSSIYHKYNMKIGTDIGVRNAFMIRNLCLMSKFNTILMNFVITLKSITFSLYDDYFAYNIIKTSILLCEICFAYKIKRENYLLKYISILVYTVFSVSGMIAMVKIIDRKL</sequence>
<proteinExistence type="predicted"/>
<feature type="transmembrane region" description="Helical" evidence="1">
    <location>
        <begin position="84"/>
        <end position="117"/>
    </location>
</feature>
<feature type="transmembrane region" description="Helical" evidence="1">
    <location>
        <begin position="6"/>
        <end position="25"/>
    </location>
</feature>
<keyword evidence="1" id="KW-1133">Transmembrane helix</keyword>
<evidence type="ECO:0000256" key="1">
    <source>
        <dbReference type="SAM" id="Phobius"/>
    </source>
</evidence>
<feature type="transmembrane region" description="Helical" evidence="1">
    <location>
        <begin position="176"/>
        <end position="195"/>
    </location>
</feature>
<feature type="transmembrane region" description="Helical" evidence="1">
    <location>
        <begin position="207"/>
        <end position="227"/>
    </location>
</feature>
<comment type="caution">
    <text evidence="2">The sequence shown here is derived from an EMBL/GenBank/DDBJ whole genome shotgun (WGS) entry which is preliminary data.</text>
</comment>
<dbReference type="Proteomes" id="UP000740883">
    <property type="component" value="Unassembled WGS sequence"/>
</dbReference>
<reference evidence="2 3" key="1">
    <citation type="journal article" date="2020" name="Genome Biol. Evol.">
        <title>Comparative genomics of strictly vertically transmitted, feminizing microsporidia endosymbionts of amphipod crustaceans.</title>
        <authorList>
            <person name="Cormier A."/>
            <person name="Chebbi M.A."/>
            <person name="Giraud I."/>
            <person name="Wattier R."/>
            <person name="Teixeira M."/>
            <person name="Gilbert C."/>
            <person name="Rigaud T."/>
            <person name="Cordaux R."/>
        </authorList>
    </citation>
    <scope>NUCLEOTIDE SEQUENCE [LARGE SCALE GENOMIC DNA]</scope>
    <source>
        <strain evidence="2 3">Ou3-Ou53</strain>
    </source>
</reference>
<dbReference type="EMBL" id="SBJO01000176">
    <property type="protein sequence ID" value="KAF9762404.1"/>
    <property type="molecule type" value="Genomic_DNA"/>
</dbReference>
<accession>A0A9P6GXA9</accession>
<evidence type="ECO:0000313" key="2">
    <source>
        <dbReference type="EMBL" id="KAF9762404.1"/>
    </source>
</evidence>
<keyword evidence="1" id="KW-0472">Membrane</keyword>